<dbReference type="Pfam" id="PF07715">
    <property type="entry name" value="Plug"/>
    <property type="match status" value="1"/>
</dbReference>
<dbReference type="Pfam" id="PF00593">
    <property type="entry name" value="TonB_dep_Rec_b-barrel"/>
    <property type="match status" value="1"/>
</dbReference>
<dbReference type="InterPro" id="IPR036942">
    <property type="entry name" value="Beta-barrel_TonB_sf"/>
</dbReference>
<evidence type="ECO:0000256" key="3">
    <source>
        <dbReference type="ARBA" id="ARBA00022448"/>
    </source>
</evidence>
<evidence type="ECO:0000259" key="17">
    <source>
        <dbReference type="Pfam" id="PF00593"/>
    </source>
</evidence>
<gene>
    <name evidence="19" type="ORF">SAMN05444336_10183</name>
</gene>
<dbReference type="NCBIfam" id="TIGR01783">
    <property type="entry name" value="TonB-siderophor"/>
    <property type="match status" value="1"/>
</dbReference>
<keyword evidence="12" id="KW-0675">Receptor</keyword>
<evidence type="ECO:0000313" key="19">
    <source>
        <dbReference type="EMBL" id="SDW07771.1"/>
    </source>
</evidence>
<sequence length="717" mass="77468">MTDKTDTTRPPRDLRARLDLRARRALRAGAAPLALALALAAPQARAQDAAEPIRLGPITVEAESDTTLVQNGYVAQRGRQATKVDTPIRRIPQAVSVITQDQMEDQSPRTLLDALAYTAGASISAFGYDSRYDAYTIRGFPAYYTGMFRDGLRLYNGPSAWFRNDPYTLEGVAVLKGPSSSLYGVSGPGGIVNMVSKRPTAEPYREVEVLTGTDDRWQGAFDLSGPVPGSGSLSYRITGLARTAETELPGYPDDKLTIAPALSWAITPDTTLTLLGEYTDATTGGTAAYYNPAYGEVSRVPAADPAYNDFDQQQWRLGWELEHDVNSAITLRQKGRYADVDADLEYSGLYDAGAPELTRYWGHYTETLSQFTVDNQAQAEFATGSVRHTLLAGLDYTWADYEAGSLVDYVSLASIKASAVPSAGGQEQNQVGLYLHDQAVWRDLTVFLSGRWDHVETASTDAAGLRTDTTDEAFSGRIGVSYEVGYGLAPFANLSTSFSPNIGLVYEPATSAVGTPAKPTTALQKEIGIKYAIPGTDSLVTASVFDISQEDGVVFDTSTGINRQVQRDLRSQGFEMEAVSNFDNGLSVIASWTHLRMSIRKGAAGTAGNELSATPNDVASLWAHYAPRSGLLEGFGIGAGVRYVGDSWGDDANSIRNAERMFVDAALSYDLGQVGIEGAQVQLNVRNLFDQADQTCASGFCYWDEGLNATLALRYRF</sequence>
<evidence type="ECO:0000256" key="11">
    <source>
        <dbReference type="ARBA" id="ARBA00023136"/>
    </source>
</evidence>
<evidence type="ECO:0000256" key="2">
    <source>
        <dbReference type="ARBA" id="ARBA00009810"/>
    </source>
</evidence>
<dbReference type="GO" id="GO:0009279">
    <property type="term" value="C:cell outer membrane"/>
    <property type="evidence" value="ECO:0007669"/>
    <property type="project" value="UniProtKB-SubCell"/>
</dbReference>
<comment type="similarity">
    <text evidence="2 14 15">Belongs to the TonB-dependent receptor family.</text>
</comment>
<keyword evidence="11 14" id="KW-0472">Membrane</keyword>
<dbReference type="InterPro" id="IPR012910">
    <property type="entry name" value="Plug_dom"/>
</dbReference>
<feature type="signal peptide" evidence="16">
    <location>
        <begin position="1"/>
        <end position="46"/>
    </location>
</feature>
<dbReference type="FunFam" id="2.170.130.10:FF:000001">
    <property type="entry name" value="Catecholate siderophore TonB-dependent receptor"/>
    <property type="match status" value="1"/>
</dbReference>
<evidence type="ECO:0000256" key="7">
    <source>
        <dbReference type="ARBA" id="ARBA00022729"/>
    </source>
</evidence>
<evidence type="ECO:0000256" key="15">
    <source>
        <dbReference type="RuleBase" id="RU003357"/>
    </source>
</evidence>
<keyword evidence="8" id="KW-0408">Iron</keyword>
<keyword evidence="9" id="KW-0406">Ion transport</keyword>
<name>A0A1H2QKU8_9RHOB</name>
<feature type="chain" id="PRO_5011656095" evidence="16">
    <location>
        <begin position="47"/>
        <end position="717"/>
    </location>
</feature>
<evidence type="ECO:0000256" key="16">
    <source>
        <dbReference type="SAM" id="SignalP"/>
    </source>
</evidence>
<dbReference type="InterPro" id="IPR039426">
    <property type="entry name" value="TonB-dep_rcpt-like"/>
</dbReference>
<dbReference type="STRING" id="356660.SAMN05444336_10183"/>
<dbReference type="Gene3D" id="2.170.130.10">
    <property type="entry name" value="TonB-dependent receptor, plug domain"/>
    <property type="match status" value="1"/>
</dbReference>
<evidence type="ECO:0000256" key="12">
    <source>
        <dbReference type="ARBA" id="ARBA00023170"/>
    </source>
</evidence>
<dbReference type="InterPro" id="IPR010105">
    <property type="entry name" value="TonB_sidphr_rcpt"/>
</dbReference>
<keyword evidence="4 14" id="KW-1134">Transmembrane beta strand</keyword>
<keyword evidence="13 14" id="KW-0998">Cell outer membrane</keyword>
<feature type="domain" description="TonB-dependent receptor plug" evidence="18">
    <location>
        <begin position="88"/>
        <end position="191"/>
    </location>
</feature>
<dbReference type="SUPFAM" id="SSF56935">
    <property type="entry name" value="Porins"/>
    <property type="match status" value="1"/>
</dbReference>
<dbReference type="PANTHER" id="PTHR32552:SF68">
    <property type="entry name" value="FERRICHROME OUTER MEMBRANE TRANSPORTER_PHAGE RECEPTOR"/>
    <property type="match status" value="1"/>
</dbReference>
<dbReference type="Proteomes" id="UP000199118">
    <property type="component" value="Unassembled WGS sequence"/>
</dbReference>
<dbReference type="PROSITE" id="PS52016">
    <property type="entry name" value="TONB_DEPENDENT_REC_3"/>
    <property type="match status" value="1"/>
</dbReference>
<dbReference type="InterPro" id="IPR037066">
    <property type="entry name" value="Plug_dom_sf"/>
</dbReference>
<protein>
    <submittedName>
        <fullName evidence="19">Iron complex outermembrane recepter protein</fullName>
    </submittedName>
</protein>
<evidence type="ECO:0000256" key="5">
    <source>
        <dbReference type="ARBA" id="ARBA00022496"/>
    </source>
</evidence>
<dbReference type="EMBL" id="FNMZ01000001">
    <property type="protein sequence ID" value="SDW07771.1"/>
    <property type="molecule type" value="Genomic_DNA"/>
</dbReference>
<keyword evidence="5" id="KW-0410">Iron transport</keyword>
<keyword evidence="3 14" id="KW-0813">Transport</keyword>
<dbReference type="AlphaFoldDB" id="A0A1H2QKU8"/>
<dbReference type="Gene3D" id="2.40.170.20">
    <property type="entry name" value="TonB-dependent receptor, beta-barrel domain"/>
    <property type="match status" value="1"/>
</dbReference>
<evidence type="ECO:0000256" key="9">
    <source>
        <dbReference type="ARBA" id="ARBA00023065"/>
    </source>
</evidence>
<dbReference type="CDD" id="cd01347">
    <property type="entry name" value="ligand_gated_channel"/>
    <property type="match status" value="1"/>
</dbReference>
<dbReference type="InterPro" id="IPR006311">
    <property type="entry name" value="TAT_signal"/>
</dbReference>
<dbReference type="InterPro" id="IPR000531">
    <property type="entry name" value="Beta-barrel_TonB"/>
</dbReference>
<evidence type="ECO:0000259" key="18">
    <source>
        <dbReference type="Pfam" id="PF07715"/>
    </source>
</evidence>
<evidence type="ECO:0000256" key="4">
    <source>
        <dbReference type="ARBA" id="ARBA00022452"/>
    </source>
</evidence>
<keyword evidence="6 14" id="KW-0812">Transmembrane</keyword>
<evidence type="ECO:0000256" key="8">
    <source>
        <dbReference type="ARBA" id="ARBA00023004"/>
    </source>
</evidence>
<dbReference type="RefSeq" id="WP_092679180.1">
    <property type="nucleotide sequence ID" value="NZ_FNMZ01000001.1"/>
</dbReference>
<keyword evidence="10 15" id="KW-0798">TonB box</keyword>
<dbReference type="GO" id="GO:0015891">
    <property type="term" value="P:siderophore transport"/>
    <property type="evidence" value="ECO:0007669"/>
    <property type="project" value="InterPro"/>
</dbReference>
<organism evidence="19 20">
    <name type="scientific">Albimonas donghaensis</name>
    <dbReference type="NCBI Taxonomy" id="356660"/>
    <lineage>
        <taxon>Bacteria</taxon>
        <taxon>Pseudomonadati</taxon>
        <taxon>Pseudomonadota</taxon>
        <taxon>Alphaproteobacteria</taxon>
        <taxon>Rhodobacterales</taxon>
        <taxon>Paracoccaceae</taxon>
        <taxon>Albimonas</taxon>
    </lineage>
</organism>
<dbReference type="PANTHER" id="PTHR32552">
    <property type="entry name" value="FERRICHROME IRON RECEPTOR-RELATED"/>
    <property type="match status" value="1"/>
</dbReference>
<reference evidence="19 20" key="1">
    <citation type="submission" date="2016-10" db="EMBL/GenBank/DDBJ databases">
        <authorList>
            <person name="de Groot N.N."/>
        </authorList>
    </citation>
    <scope>NUCLEOTIDE SEQUENCE [LARGE SCALE GENOMIC DNA]</scope>
    <source>
        <strain evidence="19 20">DSM 17890</strain>
    </source>
</reference>
<evidence type="ECO:0000256" key="13">
    <source>
        <dbReference type="ARBA" id="ARBA00023237"/>
    </source>
</evidence>
<feature type="domain" description="TonB-dependent receptor-like beta-barrel" evidence="17">
    <location>
        <begin position="264"/>
        <end position="688"/>
    </location>
</feature>
<dbReference type="OrthoDB" id="9760333at2"/>
<evidence type="ECO:0000256" key="1">
    <source>
        <dbReference type="ARBA" id="ARBA00004571"/>
    </source>
</evidence>
<proteinExistence type="inferred from homology"/>
<keyword evidence="7 16" id="KW-0732">Signal</keyword>
<evidence type="ECO:0000256" key="6">
    <source>
        <dbReference type="ARBA" id="ARBA00022692"/>
    </source>
</evidence>
<dbReference type="GO" id="GO:0015344">
    <property type="term" value="F:siderophore uptake transmembrane transporter activity"/>
    <property type="evidence" value="ECO:0007669"/>
    <property type="project" value="TreeGrafter"/>
</dbReference>
<evidence type="ECO:0000256" key="10">
    <source>
        <dbReference type="ARBA" id="ARBA00023077"/>
    </source>
</evidence>
<dbReference type="PROSITE" id="PS51318">
    <property type="entry name" value="TAT"/>
    <property type="match status" value="1"/>
</dbReference>
<keyword evidence="20" id="KW-1185">Reference proteome</keyword>
<accession>A0A1H2QKU8</accession>
<evidence type="ECO:0000313" key="20">
    <source>
        <dbReference type="Proteomes" id="UP000199118"/>
    </source>
</evidence>
<evidence type="ECO:0000256" key="14">
    <source>
        <dbReference type="PROSITE-ProRule" id="PRU01360"/>
    </source>
</evidence>
<comment type="subcellular location">
    <subcellularLocation>
        <location evidence="1 14">Cell outer membrane</location>
        <topology evidence="1 14">Multi-pass membrane protein</topology>
    </subcellularLocation>
</comment>
<dbReference type="GO" id="GO:0038023">
    <property type="term" value="F:signaling receptor activity"/>
    <property type="evidence" value="ECO:0007669"/>
    <property type="project" value="InterPro"/>
</dbReference>